<evidence type="ECO:0000256" key="4">
    <source>
        <dbReference type="ARBA" id="ARBA00023239"/>
    </source>
</evidence>
<dbReference type="InterPro" id="IPR006913">
    <property type="entry name" value="CENP-V/GFA"/>
</dbReference>
<proteinExistence type="inferred from homology"/>
<dbReference type="Pfam" id="PF04828">
    <property type="entry name" value="GFA"/>
    <property type="match status" value="1"/>
</dbReference>
<dbReference type="PANTHER" id="PTHR33337">
    <property type="entry name" value="GFA DOMAIN-CONTAINING PROTEIN"/>
    <property type="match status" value="1"/>
</dbReference>
<dbReference type="AlphaFoldDB" id="A0A545SUY0"/>
<keyword evidence="3" id="KW-0862">Zinc</keyword>
<dbReference type="InterPro" id="IPR011057">
    <property type="entry name" value="Mss4-like_sf"/>
</dbReference>
<accession>A0A545SUY0</accession>
<organism evidence="6 7">
    <name type="scientific">Aliiroseovarius halocynthiae</name>
    <dbReference type="NCBI Taxonomy" id="985055"/>
    <lineage>
        <taxon>Bacteria</taxon>
        <taxon>Pseudomonadati</taxon>
        <taxon>Pseudomonadota</taxon>
        <taxon>Alphaproteobacteria</taxon>
        <taxon>Rhodobacterales</taxon>
        <taxon>Paracoccaceae</taxon>
        <taxon>Aliiroseovarius</taxon>
    </lineage>
</organism>
<dbReference type="PROSITE" id="PS51891">
    <property type="entry name" value="CENP_V_GFA"/>
    <property type="match status" value="1"/>
</dbReference>
<keyword evidence="4" id="KW-0456">Lyase</keyword>
<keyword evidence="7" id="KW-1185">Reference proteome</keyword>
<evidence type="ECO:0000259" key="5">
    <source>
        <dbReference type="PROSITE" id="PS51891"/>
    </source>
</evidence>
<evidence type="ECO:0000256" key="3">
    <source>
        <dbReference type="ARBA" id="ARBA00022833"/>
    </source>
</evidence>
<dbReference type="Gene3D" id="3.90.1590.10">
    <property type="entry name" value="glutathione-dependent formaldehyde- activating enzyme (gfa)"/>
    <property type="match status" value="1"/>
</dbReference>
<evidence type="ECO:0000256" key="1">
    <source>
        <dbReference type="ARBA" id="ARBA00005495"/>
    </source>
</evidence>
<dbReference type="SUPFAM" id="SSF51316">
    <property type="entry name" value="Mss4-like"/>
    <property type="match status" value="1"/>
</dbReference>
<dbReference type="EMBL" id="VICH01000004">
    <property type="protein sequence ID" value="TQV68764.1"/>
    <property type="molecule type" value="Genomic_DNA"/>
</dbReference>
<evidence type="ECO:0000313" key="6">
    <source>
        <dbReference type="EMBL" id="TQV68764.1"/>
    </source>
</evidence>
<dbReference type="OrthoDB" id="9807246at2"/>
<name>A0A545SUY0_9RHOB</name>
<dbReference type="Proteomes" id="UP000315816">
    <property type="component" value="Unassembled WGS sequence"/>
</dbReference>
<comment type="similarity">
    <text evidence="1">Belongs to the Gfa family.</text>
</comment>
<evidence type="ECO:0000313" key="7">
    <source>
        <dbReference type="Proteomes" id="UP000315816"/>
    </source>
</evidence>
<reference evidence="6 7" key="1">
    <citation type="submission" date="2019-06" db="EMBL/GenBank/DDBJ databases">
        <title>A novel species of marine bacteria.</title>
        <authorList>
            <person name="Wang Y."/>
        </authorList>
    </citation>
    <scope>NUCLEOTIDE SEQUENCE [LARGE SCALE GENOMIC DNA]</scope>
    <source>
        <strain evidence="6 7">MA1-10</strain>
    </source>
</reference>
<evidence type="ECO:0000256" key="2">
    <source>
        <dbReference type="ARBA" id="ARBA00022723"/>
    </source>
</evidence>
<gene>
    <name evidence="6" type="ORF">FIL88_04060</name>
</gene>
<sequence>MSQYLTGRCLCGACQFDYSGEIRFTIQCFCRDCQHATGAGHAPQMMMSRDRLMTKGPTKTFRKRADSGSMLEFIFCRDCGSPLLKATSRMPDAIAIYAGALDDPTLFERGQDVFEDGRQPWDQG</sequence>
<comment type="caution">
    <text evidence="6">The sequence shown here is derived from an EMBL/GenBank/DDBJ whole genome shotgun (WGS) entry which is preliminary data.</text>
</comment>
<dbReference type="GO" id="GO:0016846">
    <property type="term" value="F:carbon-sulfur lyase activity"/>
    <property type="evidence" value="ECO:0007669"/>
    <property type="project" value="InterPro"/>
</dbReference>
<dbReference type="PANTHER" id="PTHR33337:SF40">
    <property type="entry name" value="CENP-V_GFA DOMAIN-CONTAINING PROTEIN-RELATED"/>
    <property type="match status" value="1"/>
</dbReference>
<dbReference type="GO" id="GO:0046872">
    <property type="term" value="F:metal ion binding"/>
    <property type="evidence" value="ECO:0007669"/>
    <property type="project" value="UniProtKB-KW"/>
</dbReference>
<feature type="domain" description="CENP-V/GFA" evidence="5">
    <location>
        <begin position="5"/>
        <end position="122"/>
    </location>
</feature>
<dbReference type="RefSeq" id="WP_142852515.1">
    <property type="nucleotide sequence ID" value="NZ_FXWW01000001.1"/>
</dbReference>
<protein>
    <submittedName>
        <fullName evidence="6">GFA family protein</fullName>
    </submittedName>
</protein>
<keyword evidence="2" id="KW-0479">Metal-binding</keyword>